<accession>A0A964WV78</accession>
<proteinExistence type="predicted"/>
<evidence type="ECO:0000313" key="2">
    <source>
        <dbReference type="Proteomes" id="UP000773614"/>
    </source>
</evidence>
<name>A0A964WV78_9HYPH</name>
<keyword evidence="2" id="KW-1185">Reference proteome</keyword>
<reference evidence="1" key="1">
    <citation type="submission" date="2019-03" db="EMBL/GenBank/DDBJ databases">
        <title>Afifella sp. nov., isolated from activated sludge.</title>
        <authorList>
            <person name="Li Q."/>
            <person name="Liu Y."/>
        </authorList>
    </citation>
    <scope>NUCLEOTIDE SEQUENCE</scope>
    <source>
        <strain evidence="1">L72</strain>
    </source>
</reference>
<dbReference type="AlphaFoldDB" id="A0A964WV78"/>
<dbReference type="Proteomes" id="UP000773614">
    <property type="component" value="Unassembled WGS sequence"/>
</dbReference>
<organism evidence="1 2">
    <name type="scientific">Propylenella binzhouense</name>
    <dbReference type="NCBI Taxonomy" id="2555902"/>
    <lineage>
        <taxon>Bacteria</taxon>
        <taxon>Pseudomonadati</taxon>
        <taxon>Pseudomonadota</taxon>
        <taxon>Alphaproteobacteria</taxon>
        <taxon>Hyphomicrobiales</taxon>
        <taxon>Propylenellaceae</taxon>
        <taxon>Propylenella</taxon>
    </lineage>
</organism>
<dbReference type="EMBL" id="SPKJ01000081">
    <property type="protein sequence ID" value="MYZ49565.1"/>
    <property type="molecule type" value="Genomic_DNA"/>
</dbReference>
<sequence length="60" mass="6352">MATTPSSFSRLAQFAWAADGSGRERPLRGMLKLEDTLVVTEGGLEACGDQGRGWNVAPAD</sequence>
<gene>
    <name evidence="1" type="ORF">E4O86_17790</name>
</gene>
<comment type="caution">
    <text evidence="1">The sequence shown here is derived from an EMBL/GenBank/DDBJ whole genome shotgun (WGS) entry which is preliminary data.</text>
</comment>
<protein>
    <submittedName>
        <fullName evidence="1">Uncharacterized protein</fullName>
    </submittedName>
</protein>
<evidence type="ECO:0000313" key="1">
    <source>
        <dbReference type="EMBL" id="MYZ49565.1"/>
    </source>
</evidence>